<accession>A0A1F5RGP4</accession>
<dbReference type="InterPro" id="IPR011990">
    <property type="entry name" value="TPR-like_helical_dom_sf"/>
</dbReference>
<evidence type="ECO:0000313" key="6">
    <source>
        <dbReference type="Proteomes" id="UP000177230"/>
    </source>
</evidence>
<dbReference type="PROSITE" id="PS50005">
    <property type="entry name" value="TPR"/>
    <property type="match status" value="2"/>
</dbReference>
<dbReference type="Pfam" id="PF13414">
    <property type="entry name" value="TPR_11"/>
    <property type="match status" value="1"/>
</dbReference>
<evidence type="ECO:0000256" key="2">
    <source>
        <dbReference type="ARBA" id="ARBA00022803"/>
    </source>
</evidence>
<dbReference type="SUPFAM" id="SSF48452">
    <property type="entry name" value="TPR-like"/>
    <property type="match status" value="1"/>
</dbReference>
<organism evidence="5 6">
    <name type="scientific">Candidatus Edwardsbacteria bacterium GWF2_54_11</name>
    <dbReference type="NCBI Taxonomy" id="1817851"/>
    <lineage>
        <taxon>Bacteria</taxon>
        <taxon>Candidatus Edwardsiibacteriota</taxon>
    </lineage>
</organism>
<feature type="transmembrane region" description="Helical" evidence="4">
    <location>
        <begin position="561"/>
        <end position="582"/>
    </location>
</feature>
<dbReference type="Gene3D" id="1.25.40.10">
    <property type="entry name" value="Tetratricopeptide repeat domain"/>
    <property type="match status" value="1"/>
</dbReference>
<dbReference type="SMART" id="SM00028">
    <property type="entry name" value="TPR"/>
    <property type="match status" value="4"/>
</dbReference>
<dbReference type="PANTHER" id="PTHR45586">
    <property type="entry name" value="TPR REPEAT-CONTAINING PROTEIN PA4667"/>
    <property type="match status" value="1"/>
</dbReference>
<evidence type="ECO:0000256" key="4">
    <source>
        <dbReference type="SAM" id="Phobius"/>
    </source>
</evidence>
<dbReference type="EMBL" id="MFFM01000015">
    <property type="protein sequence ID" value="OGF13576.1"/>
    <property type="molecule type" value="Genomic_DNA"/>
</dbReference>
<feature type="transmembrane region" description="Helical" evidence="4">
    <location>
        <begin position="594"/>
        <end position="616"/>
    </location>
</feature>
<keyword evidence="1" id="KW-0677">Repeat</keyword>
<keyword evidence="4" id="KW-1133">Transmembrane helix</keyword>
<evidence type="ECO:0000256" key="1">
    <source>
        <dbReference type="ARBA" id="ARBA00022737"/>
    </source>
</evidence>
<feature type="transmembrane region" description="Helical" evidence="4">
    <location>
        <begin position="196"/>
        <end position="228"/>
    </location>
</feature>
<feature type="transmembrane region" description="Helical" evidence="4">
    <location>
        <begin position="240"/>
        <end position="259"/>
    </location>
</feature>
<protein>
    <submittedName>
        <fullName evidence="5">Uncharacterized protein</fullName>
    </submittedName>
</protein>
<sequence length="626" mass="69616">MSGLCYSQKDSLEIAPASGGPTVAADTAAWADLMQWQEWRQRSLDYQHQGMPEEALAAAESSLIRSRALGLDLPVVGAYWGDITRQALKDKDWEGAQKYSRLALLADQYSFKNNIYHFQANCHISGVASALGQFIQTINGYRQDFRYRYRALWLGIFGLSLALMAGGLFFLLLLAAKYLPYLFHLLSDLLPKSWPYFGRIFLAVSVGIGLLVIIAGFSLALAVILPAGAVIAMGRTREKVMFWITMALIGCSAAGFNLIHQFFNVSDRGRVEALAVANTSEWNNGLVQDLAGQQQLDPSDLKPIYALSLMEKNRGKLDRAQTYLKAIIEASGNNPAALNNLGNIYFFKGQFDSAASFYRLAIEADQDLAEAHYNLGQVHFKAIDFNQAREELERAASLAPARMESRSRESGGNMVMDSQLGLELLWPEVWRGWNPFASFDAAEFASLTQLNLWLSLWAWLGLVALITTWQILVKDSLTVRNCWLCGRYICDRCQSPAQDGNLYCQECHNQVFSIQSQELQQKAAEVLSRQAVKRERTISGLANFFLPGFSYVMGGRVIKGLLLSLSLGMLYAGLMLFISPWIAARLDFPATDGFYWAAGVILAVLYLISWAGYIHLFRNQGAPDAA</sequence>
<keyword evidence="4" id="KW-0812">Transmembrane</keyword>
<keyword evidence="2 3" id="KW-0802">TPR repeat</keyword>
<dbReference type="PANTHER" id="PTHR45586:SF1">
    <property type="entry name" value="LIPOPOLYSACCHARIDE ASSEMBLY PROTEIN B"/>
    <property type="match status" value="1"/>
</dbReference>
<name>A0A1F5RGP4_9BACT</name>
<gene>
    <name evidence="5" type="ORF">A2024_07285</name>
</gene>
<feature type="repeat" description="TPR" evidence="3">
    <location>
        <begin position="335"/>
        <end position="368"/>
    </location>
</feature>
<evidence type="ECO:0000256" key="3">
    <source>
        <dbReference type="PROSITE-ProRule" id="PRU00339"/>
    </source>
</evidence>
<dbReference type="InterPro" id="IPR019734">
    <property type="entry name" value="TPR_rpt"/>
</dbReference>
<comment type="caution">
    <text evidence="5">The sequence shown here is derived from an EMBL/GenBank/DDBJ whole genome shotgun (WGS) entry which is preliminary data.</text>
</comment>
<proteinExistence type="predicted"/>
<dbReference type="AlphaFoldDB" id="A0A1F5RGP4"/>
<feature type="transmembrane region" description="Helical" evidence="4">
    <location>
        <begin position="452"/>
        <end position="473"/>
    </location>
</feature>
<evidence type="ECO:0000313" key="5">
    <source>
        <dbReference type="EMBL" id="OGF13576.1"/>
    </source>
</evidence>
<keyword evidence="4" id="KW-0472">Membrane</keyword>
<reference evidence="5 6" key="1">
    <citation type="journal article" date="2016" name="Nat. Commun.">
        <title>Thousands of microbial genomes shed light on interconnected biogeochemical processes in an aquifer system.</title>
        <authorList>
            <person name="Anantharaman K."/>
            <person name="Brown C.T."/>
            <person name="Hug L.A."/>
            <person name="Sharon I."/>
            <person name="Castelle C.J."/>
            <person name="Probst A.J."/>
            <person name="Thomas B.C."/>
            <person name="Singh A."/>
            <person name="Wilkins M.J."/>
            <person name="Karaoz U."/>
            <person name="Brodie E.L."/>
            <person name="Williams K.H."/>
            <person name="Hubbard S.S."/>
            <person name="Banfield J.F."/>
        </authorList>
    </citation>
    <scope>NUCLEOTIDE SEQUENCE [LARGE SCALE GENOMIC DNA]</scope>
</reference>
<dbReference type="Proteomes" id="UP000177230">
    <property type="component" value="Unassembled WGS sequence"/>
</dbReference>
<dbReference type="InterPro" id="IPR051012">
    <property type="entry name" value="CellSynth/LPSAsmb/PSIAsmb"/>
</dbReference>
<feature type="transmembrane region" description="Helical" evidence="4">
    <location>
        <begin position="151"/>
        <end position="176"/>
    </location>
</feature>
<feature type="repeat" description="TPR" evidence="3">
    <location>
        <begin position="369"/>
        <end position="402"/>
    </location>
</feature>